<reference evidence="3" key="1">
    <citation type="journal article" date="2019" name="Int. J. Syst. Evol. Microbiol.">
        <title>The Global Catalogue of Microorganisms (GCM) 10K type strain sequencing project: providing services to taxonomists for standard genome sequencing and annotation.</title>
        <authorList>
            <consortium name="The Broad Institute Genomics Platform"/>
            <consortium name="The Broad Institute Genome Sequencing Center for Infectious Disease"/>
            <person name="Wu L."/>
            <person name="Ma J."/>
        </authorList>
    </citation>
    <scope>NUCLEOTIDE SEQUENCE [LARGE SCALE GENOMIC DNA]</scope>
    <source>
        <strain evidence="3">NBRC 108725</strain>
    </source>
</reference>
<dbReference type="Pfam" id="PF00171">
    <property type="entry name" value="Aldedh"/>
    <property type="match status" value="1"/>
</dbReference>
<evidence type="ECO:0000259" key="1">
    <source>
        <dbReference type="Pfam" id="PF00171"/>
    </source>
</evidence>
<sequence>MRVADRIDAGMVWVNMVLGDAPELPFGGVKGSGSGRELGRFGADEFVNKKLIRVAG</sequence>
<organism evidence="2 3">
    <name type="scientific">Naasia aerilata</name>
    <dbReference type="NCBI Taxonomy" id="1162966"/>
    <lineage>
        <taxon>Bacteria</taxon>
        <taxon>Bacillati</taxon>
        <taxon>Actinomycetota</taxon>
        <taxon>Actinomycetes</taxon>
        <taxon>Micrococcales</taxon>
        <taxon>Microbacteriaceae</taxon>
        <taxon>Naasia</taxon>
    </lineage>
</organism>
<dbReference type="InterPro" id="IPR047110">
    <property type="entry name" value="GABD/Sad-like"/>
</dbReference>
<name>A0ABM8GEI3_9MICO</name>
<feature type="domain" description="Aldehyde dehydrogenase" evidence="1">
    <location>
        <begin position="1"/>
        <end position="51"/>
    </location>
</feature>
<dbReference type="PANTHER" id="PTHR43217:SF2">
    <property type="entry name" value="SUCCINATE-SEMIALDEHYDE DEHYDROGENASE [NADP(+)]"/>
    <property type="match status" value="1"/>
</dbReference>
<dbReference type="InterPro" id="IPR016161">
    <property type="entry name" value="Ald_DH/histidinol_DH"/>
</dbReference>
<proteinExistence type="predicted"/>
<evidence type="ECO:0000313" key="2">
    <source>
        <dbReference type="EMBL" id="BDZ46735.1"/>
    </source>
</evidence>
<dbReference type="Proteomes" id="UP001321498">
    <property type="component" value="Chromosome"/>
</dbReference>
<dbReference type="PANTHER" id="PTHR43217">
    <property type="entry name" value="SUCCINATE SEMIALDEHYDE DEHYDROGENASE [NAD(P)+] SAD"/>
    <property type="match status" value="1"/>
</dbReference>
<gene>
    <name evidence="2" type="ORF">GCM10025866_26440</name>
</gene>
<dbReference type="Gene3D" id="3.40.309.10">
    <property type="entry name" value="Aldehyde Dehydrogenase, Chain A, domain 2"/>
    <property type="match status" value="1"/>
</dbReference>
<protein>
    <recommendedName>
        <fullName evidence="1">Aldehyde dehydrogenase domain-containing protein</fullName>
    </recommendedName>
</protein>
<dbReference type="InterPro" id="IPR015590">
    <property type="entry name" value="Aldehyde_DH_dom"/>
</dbReference>
<dbReference type="EMBL" id="AP027731">
    <property type="protein sequence ID" value="BDZ46735.1"/>
    <property type="molecule type" value="Genomic_DNA"/>
</dbReference>
<keyword evidence="3" id="KW-1185">Reference proteome</keyword>
<accession>A0ABM8GEI3</accession>
<evidence type="ECO:0000313" key="3">
    <source>
        <dbReference type="Proteomes" id="UP001321498"/>
    </source>
</evidence>
<dbReference type="InterPro" id="IPR016163">
    <property type="entry name" value="Ald_DH_C"/>
</dbReference>
<dbReference type="SUPFAM" id="SSF53720">
    <property type="entry name" value="ALDH-like"/>
    <property type="match status" value="1"/>
</dbReference>